<dbReference type="InterPro" id="IPR036515">
    <property type="entry name" value="Transposase_17_sf"/>
</dbReference>
<dbReference type="GO" id="GO:0006313">
    <property type="term" value="P:DNA transposition"/>
    <property type="evidence" value="ECO:0007669"/>
    <property type="project" value="InterPro"/>
</dbReference>
<proteinExistence type="predicted"/>
<accession>X0V4A2</accession>
<dbReference type="GO" id="GO:0003677">
    <property type="term" value="F:DNA binding"/>
    <property type="evidence" value="ECO:0007669"/>
    <property type="project" value="InterPro"/>
</dbReference>
<dbReference type="AlphaFoldDB" id="X0V4A2"/>
<name>X0V4A2_9ZZZZ</name>
<protein>
    <submittedName>
        <fullName evidence="1">Uncharacterized protein</fullName>
    </submittedName>
</protein>
<comment type="caution">
    <text evidence="1">The sequence shown here is derived from an EMBL/GenBank/DDBJ whole genome shotgun (WGS) entry which is preliminary data.</text>
</comment>
<dbReference type="GO" id="GO:0004803">
    <property type="term" value="F:transposase activity"/>
    <property type="evidence" value="ECO:0007669"/>
    <property type="project" value="InterPro"/>
</dbReference>
<dbReference type="EMBL" id="BARS01020961">
    <property type="protein sequence ID" value="GAG12940.1"/>
    <property type="molecule type" value="Genomic_DNA"/>
</dbReference>
<evidence type="ECO:0000313" key="1">
    <source>
        <dbReference type="EMBL" id="GAG12940.1"/>
    </source>
</evidence>
<dbReference type="Gene3D" id="3.30.70.1290">
    <property type="entry name" value="Transposase IS200-like"/>
    <property type="match status" value="1"/>
</dbReference>
<reference evidence="1" key="1">
    <citation type="journal article" date="2014" name="Front. Microbiol.">
        <title>High frequency of phylogenetically diverse reductive dehalogenase-homologous genes in deep subseafloor sedimentary metagenomes.</title>
        <authorList>
            <person name="Kawai M."/>
            <person name="Futagami T."/>
            <person name="Toyoda A."/>
            <person name="Takaki Y."/>
            <person name="Nishi S."/>
            <person name="Hori S."/>
            <person name="Arai W."/>
            <person name="Tsubouchi T."/>
            <person name="Morono Y."/>
            <person name="Uchiyama I."/>
            <person name="Ito T."/>
            <person name="Fujiyama A."/>
            <person name="Inagaki F."/>
            <person name="Takami H."/>
        </authorList>
    </citation>
    <scope>NUCLEOTIDE SEQUENCE</scope>
    <source>
        <strain evidence="1">Expedition CK06-06</strain>
    </source>
</reference>
<sequence length="51" mass="5676">MSADGPAVIGTIHANPVRRGLVAQPTAWEWSSARFREAWPNVPIRMDDPFT</sequence>
<organism evidence="1">
    <name type="scientific">marine sediment metagenome</name>
    <dbReference type="NCBI Taxonomy" id="412755"/>
    <lineage>
        <taxon>unclassified sequences</taxon>
        <taxon>metagenomes</taxon>
        <taxon>ecological metagenomes</taxon>
    </lineage>
</organism>
<gene>
    <name evidence="1" type="ORF">S01H1_33744</name>
</gene>